<feature type="chain" id="PRO_5030099614" evidence="3">
    <location>
        <begin position="23"/>
        <end position="193"/>
    </location>
</feature>
<organism evidence="5 6">
    <name type="scientific">Panacagrimonas perspica</name>
    <dbReference type="NCBI Taxonomy" id="381431"/>
    <lineage>
        <taxon>Bacteria</taxon>
        <taxon>Pseudomonadati</taxon>
        <taxon>Pseudomonadota</taxon>
        <taxon>Gammaproteobacteria</taxon>
        <taxon>Nevskiales</taxon>
        <taxon>Nevskiaceae</taxon>
        <taxon>Panacagrimonas</taxon>
    </lineage>
</organism>
<feature type="signal peptide" evidence="3">
    <location>
        <begin position="1"/>
        <end position="22"/>
    </location>
</feature>
<dbReference type="EMBL" id="SOBT01000008">
    <property type="protein sequence ID" value="TDU31320.1"/>
    <property type="molecule type" value="Genomic_DNA"/>
</dbReference>
<evidence type="ECO:0000313" key="5">
    <source>
        <dbReference type="EMBL" id="TDU31320.1"/>
    </source>
</evidence>
<comment type="caution">
    <text evidence="5">The sequence shown here is derived from an EMBL/GenBank/DDBJ whole genome shotgun (WGS) entry which is preliminary data.</text>
</comment>
<proteinExistence type="inferred from homology"/>
<evidence type="ECO:0000256" key="2">
    <source>
        <dbReference type="ARBA" id="ARBA00022649"/>
    </source>
</evidence>
<keyword evidence="6" id="KW-1185">Reference proteome</keyword>
<evidence type="ECO:0000256" key="1">
    <source>
        <dbReference type="ARBA" id="ARBA00008918"/>
    </source>
</evidence>
<evidence type="ECO:0000256" key="3">
    <source>
        <dbReference type="SAM" id="SignalP"/>
    </source>
</evidence>
<keyword evidence="3" id="KW-0732">Signal</keyword>
<accession>A0A4R7PDH1</accession>
<evidence type="ECO:0000259" key="4">
    <source>
        <dbReference type="Pfam" id="PF03364"/>
    </source>
</evidence>
<dbReference type="InterPro" id="IPR005031">
    <property type="entry name" value="COQ10_START"/>
</dbReference>
<dbReference type="Proteomes" id="UP000295341">
    <property type="component" value="Unassembled WGS sequence"/>
</dbReference>
<gene>
    <name evidence="5" type="ORF">DFR24_0686</name>
</gene>
<dbReference type="Gene3D" id="3.30.530.20">
    <property type="match status" value="1"/>
</dbReference>
<protein>
    <submittedName>
        <fullName evidence="5">Polyketide cyclase/dehydrase/lipid transport protein</fullName>
    </submittedName>
</protein>
<dbReference type="Pfam" id="PF03364">
    <property type="entry name" value="Polyketide_cyc"/>
    <property type="match status" value="1"/>
</dbReference>
<dbReference type="InterPro" id="IPR023393">
    <property type="entry name" value="START-like_dom_sf"/>
</dbReference>
<reference evidence="5 6" key="1">
    <citation type="submission" date="2019-03" db="EMBL/GenBank/DDBJ databases">
        <title>Genomic Encyclopedia of Type Strains, Phase IV (KMG-IV): sequencing the most valuable type-strain genomes for metagenomic binning, comparative biology and taxonomic classification.</title>
        <authorList>
            <person name="Goeker M."/>
        </authorList>
    </citation>
    <scope>NUCLEOTIDE SEQUENCE [LARGE SCALE GENOMIC DNA]</scope>
    <source>
        <strain evidence="5 6">DSM 26377</strain>
    </source>
</reference>
<dbReference type="RefSeq" id="WP_133879913.1">
    <property type="nucleotide sequence ID" value="NZ_MWIN01000014.1"/>
</dbReference>
<keyword evidence="2" id="KW-1277">Toxin-antitoxin system</keyword>
<dbReference type="SUPFAM" id="SSF55961">
    <property type="entry name" value="Bet v1-like"/>
    <property type="match status" value="1"/>
</dbReference>
<comment type="similarity">
    <text evidence="1">Belongs to the ribosome association toxin RatA family.</text>
</comment>
<dbReference type="OrthoDB" id="5568133at2"/>
<sequence length="193" mass="21820">MSRFAGLALALATTFAATTSQAVEIHSVDVQHDQARYRISMRVTLDAPAAATYAVFADLPRLREVNPAVREVRVLEALPNDARRVFTEVRACVSLYCRHLKQVQDMRFEPRGNGGRVRAQVLPERSDFRYGDANWDFRDCEGRTCLDFDAELEPAFWVPPLIGPWLIKRKLHEEAVETSKGLERLARAPSIVP</sequence>
<dbReference type="AlphaFoldDB" id="A0A4R7PDH1"/>
<evidence type="ECO:0000313" key="6">
    <source>
        <dbReference type="Proteomes" id="UP000295341"/>
    </source>
</evidence>
<feature type="domain" description="Coenzyme Q-binding protein COQ10 START" evidence="4">
    <location>
        <begin position="46"/>
        <end position="161"/>
    </location>
</feature>
<name>A0A4R7PDH1_9GAMM</name>